<proteinExistence type="predicted"/>
<dbReference type="Gene3D" id="3.60.10.10">
    <property type="entry name" value="Endonuclease/exonuclease/phosphatase"/>
    <property type="match status" value="1"/>
</dbReference>
<evidence type="ECO:0000313" key="1">
    <source>
        <dbReference type="EMBL" id="CAF2156111.1"/>
    </source>
</evidence>
<organism evidence="1 2">
    <name type="scientific">Rotaria magnacalcarata</name>
    <dbReference type="NCBI Taxonomy" id="392030"/>
    <lineage>
        <taxon>Eukaryota</taxon>
        <taxon>Metazoa</taxon>
        <taxon>Spiralia</taxon>
        <taxon>Gnathifera</taxon>
        <taxon>Rotifera</taxon>
        <taxon>Eurotatoria</taxon>
        <taxon>Bdelloidea</taxon>
        <taxon>Philodinida</taxon>
        <taxon>Philodinidae</taxon>
        <taxon>Rotaria</taxon>
    </lineage>
</organism>
<reference evidence="1" key="1">
    <citation type="submission" date="2021-02" db="EMBL/GenBank/DDBJ databases">
        <authorList>
            <person name="Nowell W R."/>
        </authorList>
    </citation>
    <scope>NUCLEOTIDE SEQUENCE</scope>
</reference>
<accession>A0A816Y4K8</accession>
<protein>
    <recommendedName>
        <fullName evidence="3">Endonuclease/exonuclease/phosphatase domain-containing protein</fullName>
    </recommendedName>
</protein>
<dbReference type="AlphaFoldDB" id="A0A816Y4K8"/>
<dbReference type="SUPFAM" id="SSF56219">
    <property type="entry name" value="DNase I-like"/>
    <property type="match status" value="1"/>
</dbReference>
<gene>
    <name evidence="1" type="ORF">MBJ925_LOCUS32240</name>
</gene>
<name>A0A816Y4K8_9BILA</name>
<dbReference type="EMBL" id="CAJNRE010017591">
    <property type="protein sequence ID" value="CAF2156111.1"/>
    <property type="molecule type" value="Genomic_DNA"/>
</dbReference>
<sequence>MTVHFNGNSATTIIIACAPTEKNSDIEKTPSRMNCNMCKLDVLPHNVLILAGDLNARIGTDSHTTNPRIIGRCTYHQLTDDNGNRLINYCETCSMRSIQTRFPHPKSRSWTRLHPNGKSEARIDHILINGKWLNSIRNVRAYNIVELNSDHRIVSAKLSVSLRAPKQSKSKRIKFDWNKLKTNSVLQAQFNIEVQNRYEILRNVNTDHGIQAKYDNFITSIQDTTVKLIGKTTRKKRKNWASTTTIDLLEKRNSAKSKFKQQPSRENKKHWRILKNQLDESYNNDKINFLEDKLEQLKQAMVSNHLRTTWSLTDEIGEKRTSYSTSKIKRKCGTKINSTNELMHEWKTYFEE</sequence>
<evidence type="ECO:0000313" key="2">
    <source>
        <dbReference type="Proteomes" id="UP000663824"/>
    </source>
</evidence>
<evidence type="ECO:0008006" key="3">
    <source>
        <dbReference type="Google" id="ProtNLM"/>
    </source>
</evidence>
<comment type="caution">
    <text evidence="1">The sequence shown here is derived from an EMBL/GenBank/DDBJ whole genome shotgun (WGS) entry which is preliminary data.</text>
</comment>
<dbReference type="InterPro" id="IPR036691">
    <property type="entry name" value="Endo/exonu/phosph_ase_sf"/>
</dbReference>
<dbReference type="Proteomes" id="UP000663824">
    <property type="component" value="Unassembled WGS sequence"/>
</dbReference>